<reference evidence="5 6" key="1">
    <citation type="submission" date="2020-01" db="EMBL/GenBank/DDBJ databases">
        <title>Whole-genome sequence of Heliobacterium undosum DSM 13378.</title>
        <authorList>
            <person name="Kyndt J.A."/>
            <person name="Meyer T.E."/>
        </authorList>
    </citation>
    <scope>NUCLEOTIDE SEQUENCE [LARGE SCALE GENOMIC DNA]</scope>
    <source>
        <strain evidence="5 6">DSM 13378</strain>
    </source>
</reference>
<dbReference type="PROSITE" id="PS50995">
    <property type="entry name" value="HTH_MARR_2"/>
    <property type="match status" value="1"/>
</dbReference>
<gene>
    <name evidence="5" type="ORF">GTO91_09845</name>
</gene>
<feature type="domain" description="HTH marR-type" evidence="4">
    <location>
        <begin position="6"/>
        <end position="138"/>
    </location>
</feature>
<evidence type="ECO:0000256" key="2">
    <source>
        <dbReference type="ARBA" id="ARBA00023125"/>
    </source>
</evidence>
<dbReference type="EMBL" id="WXEY01000009">
    <property type="protein sequence ID" value="MZP30006.1"/>
    <property type="molecule type" value="Genomic_DNA"/>
</dbReference>
<organism evidence="5 6">
    <name type="scientific">Heliomicrobium undosum</name>
    <dbReference type="NCBI Taxonomy" id="121734"/>
    <lineage>
        <taxon>Bacteria</taxon>
        <taxon>Bacillati</taxon>
        <taxon>Bacillota</taxon>
        <taxon>Clostridia</taxon>
        <taxon>Eubacteriales</taxon>
        <taxon>Heliobacteriaceae</taxon>
        <taxon>Heliomicrobium</taxon>
    </lineage>
</organism>
<dbReference type="PANTHER" id="PTHR33164:SF64">
    <property type="entry name" value="TRANSCRIPTIONAL REGULATOR SLYA"/>
    <property type="match status" value="1"/>
</dbReference>
<sequence>MDFRLDESIGYLLNRTSIRLKNKLLRSFKPYNMTPEQWAVLKGLSEKEGISPKEIAELTSKDQPSTVRILEKLEKKGFITRRVNREDTRSYLLFITAAGRELVEELIPLAKEVLDTALQGIEKEKIDEFKKMLNVIYRNVDG</sequence>
<keyword evidence="1" id="KW-0805">Transcription regulation</keyword>
<dbReference type="InterPro" id="IPR036388">
    <property type="entry name" value="WH-like_DNA-bd_sf"/>
</dbReference>
<protein>
    <submittedName>
        <fullName evidence="5">MarR family transcriptional regulator</fullName>
    </submittedName>
</protein>
<dbReference type="AlphaFoldDB" id="A0A845L2U0"/>
<keyword evidence="3" id="KW-0804">Transcription</keyword>
<dbReference type="Gene3D" id="1.10.10.10">
    <property type="entry name" value="Winged helix-like DNA-binding domain superfamily/Winged helix DNA-binding domain"/>
    <property type="match status" value="1"/>
</dbReference>
<comment type="caution">
    <text evidence="5">The sequence shown here is derived from an EMBL/GenBank/DDBJ whole genome shotgun (WGS) entry which is preliminary data.</text>
</comment>
<evidence type="ECO:0000313" key="6">
    <source>
        <dbReference type="Proteomes" id="UP000463470"/>
    </source>
</evidence>
<dbReference type="InterPro" id="IPR000835">
    <property type="entry name" value="HTH_MarR-typ"/>
</dbReference>
<dbReference type="PRINTS" id="PR00598">
    <property type="entry name" value="HTHMARR"/>
</dbReference>
<name>A0A845L2U0_9FIRM</name>
<proteinExistence type="predicted"/>
<keyword evidence="6" id="KW-1185">Reference proteome</keyword>
<evidence type="ECO:0000256" key="1">
    <source>
        <dbReference type="ARBA" id="ARBA00023015"/>
    </source>
</evidence>
<keyword evidence="2" id="KW-0238">DNA-binding</keyword>
<dbReference type="GO" id="GO:0003677">
    <property type="term" value="F:DNA binding"/>
    <property type="evidence" value="ECO:0007669"/>
    <property type="project" value="UniProtKB-KW"/>
</dbReference>
<dbReference type="SMART" id="SM00347">
    <property type="entry name" value="HTH_MARR"/>
    <property type="match status" value="1"/>
</dbReference>
<dbReference type="Pfam" id="PF01047">
    <property type="entry name" value="MarR"/>
    <property type="match status" value="1"/>
</dbReference>
<dbReference type="GO" id="GO:0006950">
    <property type="term" value="P:response to stress"/>
    <property type="evidence" value="ECO:0007669"/>
    <property type="project" value="TreeGrafter"/>
</dbReference>
<evidence type="ECO:0000259" key="4">
    <source>
        <dbReference type="PROSITE" id="PS50995"/>
    </source>
</evidence>
<dbReference type="InterPro" id="IPR039422">
    <property type="entry name" value="MarR/SlyA-like"/>
</dbReference>
<dbReference type="InterPro" id="IPR036390">
    <property type="entry name" value="WH_DNA-bd_sf"/>
</dbReference>
<dbReference type="GO" id="GO:0003700">
    <property type="term" value="F:DNA-binding transcription factor activity"/>
    <property type="evidence" value="ECO:0007669"/>
    <property type="project" value="InterPro"/>
</dbReference>
<evidence type="ECO:0000256" key="3">
    <source>
        <dbReference type="ARBA" id="ARBA00023163"/>
    </source>
</evidence>
<dbReference type="RefSeq" id="WP_161258495.1">
    <property type="nucleotide sequence ID" value="NZ_WXEY01000009.1"/>
</dbReference>
<dbReference type="SUPFAM" id="SSF46785">
    <property type="entry name" value="Winged helix' DNA-binding domain"/>
    <property type="match status" value="1"/>
</dbReference>
<dbReference type="OrthoDB" id="9799663at2"/>
<dbReference type="PANTHER" id="PTHR33164">
    <property type="entry name" value="TRANSCRIPTIONAL REGULATOR, MARR FAMILY"/>
    <property type="match status" value="1"/>
</dbReference>
<accession>A0A845L2U0</accession>
<dbReference type="Proteomes" id="UP000463470">
    <property type="component" value="Unassembled WGS sequence"/>
</dbReference>
<evidence type="ECO:0000313" key="5">
    <source>
        <dbReference type="EMBL" id="MZP30006.1"/>
    </source>
</evidence>